<dbReference type="FunFam" id="3.30.160.60:FF:000100">
    <property type="entry name" value="Zinc finger 45-like"/>
    <property type="match status" value="1"/>
</dbReference>
<dbReference type="InterPro" id="IPR036236">
    <property type="entry name" value="Znf_C2H2_sf"/>
</dbReference>
<evidence type="ECO:0000313" key="6">
    <source>
        <dbReference type="EMBL" id="CAH1777015.1"/>
    </source>
</evidence>
<organism evidence="6 7">
    <name type="scientific">Owenia fusiformis</name>
    <name type="common">Polychaete worm</name>
    <dbReference type="NCBI Taxonomy" id="6347"/>
    <lineage>
        <taxon>Eukaryota</taxon>
        <taxon>Metazoa</taxon>
        <taxon>Spiralia</taxon>
        <taxon>Lophotrochozoa</taxon>
        <taxon>Annelida</taxon>
        <taxon>Polychaeta</taxon>
        <taxon>Sedentaria</taxon>
        <taxon>Canalipalpata</taxon>
        <taxon>Sabellida</taxon>
        <taxon>Oweniida</taxon>
        <taxon>Oweniidae</taxon>
        <taxon>Owenia</taxon>
    </lineage>
</organism>
<dbReference type="GO" id="GO:0000978">
    <property type="term" value="F:RNA polymerase II cis-regulatory region sequence-specific DNA binding"/>
    <property type="evidence" value="ECO:0007669"/>
    <property type="project" value="TreeGrafter"/>
</dbReference>
<dbReference type="Pfam" id="PF12874">
    <property type="entry name" value="zf-met"/>
    <property type="match status" value="1"/>
</dbReference>
<feature type="compositionally biased region" description="Basic and acidic residues" evidence="5">
    <location>
        <begin position="181"/>
        <end position="197"/>
    </location>
</feature>
<dbReference type="PANTHER" id="PTHR23235">
    <property type="entry name" value="KRUEPPEL-LIKE TRANSCRIPTION FACTOR"/>
    <property type="match status" value="1"/>
</dbReference>
<comment type="caution">
    <text evidence="6">The sequence shown here is derived from an EMBL/GenBank/DDBJ whole genome shotgun (WGS) entry which is preliminary data.</text>
</comment>
<dbReference type="GO" id="GO:0008270">
    <property type="term" value="F:zinc ion binding"/>
    <property type="evidence" value="ECO:0007669"/>
    <property type="project" value="UniProtKB-KW"/>
</dbReference>
<dbReference type="Proteomes" id="UP000749559">
    <property type="component" value="Unassembled WGS sequence"/>
</dbReference>
<feature type="region of interest" description="Disordered" evidence="5">
    <location>
        <begin position="116"/>
        <end position="197"/>
    </location>
</feature>
<keyword evidence="4" id="KW-0862">Zinc</keyword>
<evidence type="ECO:0000256" key="2">
    <source>
        <dbReference type="ARBA" id="ARBA00022737"/>
    </source>
</evidence>
<dbReference type="Pfam" id="PF00096">
    <property type="entry name" value="zf-C2H2"/>
    <property type="match status" value="1"/>
</dbReference>
<dbReference type="FunFam" id="3.30.160.60:FF:000624">
    <property type="entry name" value="zinc finger protein 697"/>
    <property type="match status" value="1"/>
</dbReference>
<evidence type="ECO:0000256" key="5">
    <source>
        <dbReference type="SAM" id="MobiDB-lite"/>
    </source>
</evidence>
<evidence type="ECO:0000256" key="3">
    <source>
        <dbReference type="ARBA" id="ARBA00022771"/>
    </source>
</evidence>
<name>A0A8J1TGH9_OWEFU</name>
<dbReference type="SMART" id="SM00355">
    <property type="entry name" value="ZnF_C2H2"/>
    <property type="match status" value="2"/>
</dbReference>
<protein>
    <submittedName>
        <fullName evidence="6">Uncharacterized protein</fullName>
    </submittedName>
</protein>
<proteinExistence type="predicted"/>
<evidence type="ECO:0000256" key="1">
    <source>
        <dbReference type="ARBA" id="ARBA00022723"/>
    </source>
</evidence>
<gene>
    <name evidence="6" type="ORF">OFUS_LOCUS4131</name>
</gene>
<reference evidence="6" key="1">
    <citation type="submission" date="2022-03" db="EMBL/GenBank/DDBJ databases">
        <authorList>
            <person name="Martin C."/>
        </authorList>
    </citation>
    <scope>NUCLEOTIDE SEQUENCE</scope>
</reference>
<dbReference type="SUPFAM" id="SSF57667">
    <property type="entry name" value="beta-beta-alpha zinc fingers"/>
    <property type="match status" value="1"/>
</dbReference>
<dbReference type="AlphaFoldDB" id="A0A8J1TGH9"/>
<dbReference type="PROSITE" id="PS50157">
    <property type="entry name" value="ZINC_FINGER_C2H2_2"/>
    <property type="match status" value="2"/>
</dbReference>
<keyword evidence="2" id="KW-0677">Repeat</keyword>
<dbReference type="PANTHER" id="PTHR23235:SF120">
    <property type="entry name" value="KRUPPEL-LIKE FACTOR 15"/>
    <property type="match status" value="1"/>
</dbReference>
<evidence type="ECO:0000313" key="7">
    <source>
        <dbReference type="Proteomes" id="UP000749559"/>
    </source>
</evidence>
<evidence type="ECO:0000256" key="4">
    <source>
        <dbReference type="ARBA" id="ARBA00022833"/>
    </source>
</evidence>
<dbReference type="GO" id="GO:0000981">
    <property type="term" value="F:DNA-binding transcription factor activity, RNA polymerase II-specific"/>
    <property type="evidence" value="ECO:0007669"/>
    <property type="project" value="TreeGrafter"/>
</dbReference>
<dbReference type="InterPro" id="IPR013087">
    <property type="entry name" value="Znf_C2H2_type"/>
</dbReference>
<feature type="region of interest" description="Disordered" evidence="5">
    <location>
        <begin position="61"/>
        <end position="84"/>
    </location>
</feature>
<dbReference type="PROSITE" id="PS00028">
    <property type="entry name" value="ZINC_FINGER_C2H2_1"/>
    <property type="match status" value="2"/>
</dbReference>
<dbReference type="OrthoDB" id="4845755at2759"/>
<keyword evidence="1" id="KW-0479">Metal-binding</keyword>
<dbReference type="EMBL" id="CAIIXF020000002">
    <property type="protein sequence ID" value="CAH1777015.1"/>
    <property type="molecule type" value="Genomic_DNA"/>
</dbReference>
<sequence length="365" mass="40817">MGSDANHVMKMIQDAVLKICSQHVQFENSLEIDGIICLSPGSAIPDIVVKMHRTVLQSKTVHRQISAEPSQPMGATPPNPAEYNYTDYTPHPRLQQIQMSSTPSCSLKAESNFMENSGGDDMFPDGLDTAEESHKQSSSTATKRKCDTKIKQETIPTKQVKSEPIEEESDTITIEDNSNDDTFHNTRDNSDTFERNVDQSKFREETNSSTFNQSKYVSESNPAAYQQSMGGSADTNTYASQGEMLSPEFQIWSPDISSPLQQRKKSLKNTETLEIVYSEDNMEKMFRCPTCLKSFKDRSNCKQHLLIHTGVKPYTCDVCGKAFNKSQNLKTHQKRHYIGANIPPVSTDTSYMSTDTNEMSSAGTI</sequence>
<keyword evidence="7" id="KW-1185">Reference proteome</keyword>
<accession>A0A8J1TGH9</accession>
<keyword evidence="3" id="KW-0863">Zinc-finger</keyword>
<dbReference type="Gene3D" id="3.30.160.60">
    <property type="entry name" value="Classic Zinc Finger"/>
    <property type="match status" value="2"/>
</dbReference>